<evidence type="ECO:0000313" key="1">
    <source>
        <dbReference type="EMBL" id="OAF10550.1"/>
    </source>
</evidence>
<gene>
    <name evidence="1" type="ORF">AYJ54_09705</name>
</gene>
<dbReference type="EMBL" id="LUUB01000051">
    <property type="protein sequence ID" value="OAF10550.1"/>
    <property type="molecule type" value="Genomic_DNA"/>
</dbReference>
<dbReference type="Proteomes" id="UP000076959">
    <property type="component" value="Unassembled WGS sequence"/>
</dbReference>
<proteinExistence type="predicted"/>
<keyword evidence="2" id="KW-1185">Reference proteome</keyword>
<reference evidence="1 2" key="1">
    <citation type="submission" date="2016-03" db="EMBL/GenBank/DDBJ databases">
        <title>Draft Genome Sequence of the Strain BR 10245 (Bradyrhizobium sp.) isolated from nodules of Centrolobium paraense.</title>
        <authorList>
            <person name="Simoes-Araujo J.L.Sr."/>
            <person name="Barauna A.C."/>
            <person name="Silva K."/>
            <person name="Zilli J.E."/>
        </authorList>
    </citation>
    <scope>NUCLEOTIDE SEQUENCE [LARGE SCALE GENOMIC DNA]</scope>
    <source>
        <strain evidence="1 2">BR 10245</strain>
    </source>
</reference>
<accession>A0A176YT76</accession>
<sequence length="75" mass="7732">MSVPDGSGAGEHPGARLWQAAAIHSAVIARLDQAIQYSRESGGIRMGRSVLDSPLSRGMTAEFVAAVSPALGLLD</sequence>
<dbReference type="AlphaFoldDB" id="A0A176YT76"/>
<name>A0A176YT76_9BRAD</name>
<protein>
    <submittedName>
        <fullName evidence="1">Uncharacterized protein</fullName>
    </submittedName>
</protein>
<comment type="caution">
    <text evidence="1">The sequence shown here is derived from an EMBL/GenBank/DDBJ whole genome shotgun (WGS) entry which is preliminary data.</text>
</comment>
<evidence type="ECO:0000313" key="2">
    <source>
        <dbReference type="Proteomes" id="UP000076959"/>
    </source>
</evidence>
<organism evidence="1 2">
    <name type="scientific">Bradyrhizobium centrolobii</name>
    <dbReference type="NCBI Taxonomy" id="1505087"/>
    <lineage>
        <taxon>Bacteria</taxon>
        <taxon>Pseudomonadati</taxon>
        <taxon>Pseudomonadota</taxon>
        <taxon>Alphaproteobacteria</taxon>
        <taxon>Hyphomicrobiales</taxon>
        <taxon>Nitrobacteraceae</taxon>
        <taxon>Bradyrhizobium</taxon>
    </lineage>
</organism>